<dbReference type="GO" id="GO:0005524">
    <property type="term" value="F:ATP binding"/>
    <property type="evidence" value="ECO:0007669"/>
    <property type="project" value="UniProtKB-KW"/>
</dbReference>
<dbReference type="InterPro" id="IPR003593">
    <property type="entry name" value="AAA+_ATPase"/>
</dbReference>
<dbReference type="OrthoDB" id="9802772at2"/>
<evidence type="ECO:0000256" key="6">
    <source>
        <dbReference type="ARBA" id="ARBA00022840"/>
    </source>
</evidence>
<evidence type="ECO:0000256" key="3">
    <source>
        <dbReference type="ARBA" id="ARBA00022448"/>
    </source>
</evidence>
<dbReference type="InterPro" id="IPR003439">
    <property type="entry name" value="ABC_transporter-like_ATP-bd"/>
</dbReference>
<dbReference type="GO" id="GO:0005886">
    <property type="term" value="C:plasma membrane"/>
    <property type="evidence" value="ECO:0007669"/>
    <property type="project" value="UniProtKB-SubCell"/>
</dbReference>
<dbReference type="GO" id="GO:0055085">
    <property type="term" value="P:transmembrane transport"/>
    <property type="evidence" value="ECO:0007669"/>
    <property type="project" value="UniProtKB-ARBA"/>
</dbReference>
<dbReference type="Pfam" id="PF08352">
    <property type="entry name" value="oligo_HPY"/>
    <property type="match status" value="1"/>
</dbReference>
<dbReference type="SMART" id="SM00382">
    <property type="entry name" value="AAA"/>
    <property type="match status" value="1"/>
</dbReference>
<dbReference type="EMBL" id="NEVS01000004">
    <property type="protein sequence ID" value="OZI62414.1"/>
    <property type="molecule type" value="Genomic_DNA"/>
</dbReference>
<dbReference type="Gene3D" id="3.40.50.300">
    <property type="entry name" value="P-loop containing nucleotide triphosphate hydrolases"/>
    <property type="match status" value="1"/>
</dbReference>
<evidence type="ECO:0000256" key="4">
    <source>
        <dbReference type="ARBA" id="ARBA00022475"/>
    </source>
</evidence>
<dbReference type="AlphaFoldDB" id="A0A261UKK8"/>
<dbReference type="InterPro" id="IPR013563">
    <property type="entry name" value="Oligopep_ABC_C"/>
</dbReference>
<dbReference type="InterPro" id="IPR027417">
    <property type="entry name" value="P-loop_NTPase"/>
</dbReference>
<dbReference type="GO" id="GO:0015833">
    <property type="term" value="P:peptide transport"/>
    <property type="evidence" value="ECO:0007669"/>
    <property type="project" value="InterPro"/>
</dbReference>
<name>A0A261UKK8_9BORD</name>
<dbReference type="SUPFAM" id="SSF52540">
    <property type="entry name" value="P-loop containing nucleoside triphosphate hydrolases"/>
    <property type="match status" value="1"/>
</dbReference>
<keyword evidence="10" id="KW-1185">Reference proteome</keyword>
<evidence type="ECO:0000256" key="2">
    <source>
        <dbReference type="ARBA" id="ARBA00005417"/>
    </source>
</evidence>
<dbReference type="NCBIfam" id="TIGR01727">
    <property type="entry name" value="oligo_HPY"/>
    <property type="match status" value="1"/>
</dbReference>
<dbReference type="GO" id="GO:0016887">
    <property type="term" value="F:ATP hydrolysis activity"/>
    <property type="evidence" value="ECO:0007669"/>
    <property type="project" value="InterPro"/>
</dbReference>
<proteinExistence type="inferred from homology"/>
<comment type="caution">
    <text evidence="9">The sequence shown here is derived from an EMBL/GenBank/DDBJ whole genome shotgun (WGS) entry which is preliminary data.</text>
</comment>
<dbReference type="InterPro" id="IPR050388">
    <property type="entry name" value="ABC_Ni/Peptide_Import"/>
</dbReference>
<keyword evidence="3" id="KW-0813">Transport</keyword>
<comment type="subcellular location">
    <subcellularLocation>
        <location evidence="1">Cell inner membrane</location>
        <topology evidence="1">Peripheral membrane protein</topology>
    </subcellularLocation>
</comment>
<keyword evidence="5" id="KW-0547">Nucleotide-binding</keyword>
<evidence type="ECO:0000256" key="7">
    <source>
        <dbReference type="ARBA" id="ARBA00023136"/>
    </source>
</evidence>
<dbReference type="Proteomes" id="UP000215767">
    <property type="component" value="Unassembled WGS sequence"/>
</dbReference>
<keyword evidence="4" id="KW-1003">Cell membrane</keyword>
<dbReference type="CDD" id="cd03257">
    <property type="entry name" value="ABC_NikE_OppD_transporters"/>
    <property type="match status" value="1"/>
</dbReference>
<organism evidence="9 10">
    <name type="scientific">Bordetella genomosp. 11</name>
    <dbReference type="NCBI Taxonomy" id="1416808"/>
    <lineage>
        <taxon>Bacteria</taxon>
        <taxon>Pseudomonadati</taxon>
        <taxon>Pseudomonadota</taxon>
        <taxon>Betaproteobacteria</taxon>
        <taxon>Burkholderiales</taxon>
        <taxon>Alcaligenaceae</taxon>
        <taxon>Bordetella</taxon>
    </lineage>
</organism>
<comment type="similarity">
    <text evidence="2">Belongs to the ABC transporter superfamily.</text>
</comment>
<reference evidence="10" key="1">
    <citation type="submission" date="2017-05" db="EMBL/GenBank/DDBJ databases">
        <title>Complete and WGS of Bordetella genogroups.</title>
        <authorList>
            <person name="Spilker T."/>
            <person name="Lipuma J."/>
        </authorList>
    </citation>
    <scope>NUCLEOTIDE SEQUENCE [LARGE SCALE GENOMIC DNA]</scope>
    <source>
        <strain evidence="10">AU8856</strain>
    </source>
</reference>
<gene>
    <name evidence="9" type="primary">dppD</name>
    <name evidence="9" type="ORF">CAL28_24855</name>
</gene>
<evidence type="ECO:0000313" key="10">
    <source>
        <dbReference type="Proteomes" id="UP000215767"/>
    </source>
</evidence>
<evidence type="ECO:0000256" key="5">
    <source>
        <dbReference type="ARBA" id="ARBA00022741"/>
    </source>
</evidence>
<dbReference type="Pfam" id="PF00005">
    <property type="entry name" value="ABC_tran"/>
    <property type="match status" value="1"/>
</dbReference>
<accession>A0A261UKK8</accession>
<dbReference type="FunFam" id="3.40.50.300:FF:000016">
    <property type="entry name" value="Oligopeptide ABC transporter ATP-binding component"/>
    <property type="match status" value="1"/>
</dbReference>
<keyword evidence="6 9" id="KW-0067">ATP-binding</keyword>
<dbReference type="RefSeq" id="WP_094843792.1">
    <property type="nucleotide sequence ID" value="NZ_NEVS01000004.1"/>
</dbReference>
<evidence type="ECO:0000256" key="1">
    <source>
        <dbReference type="ARBA" id="ARBA00004417"/>
    </source>
</evidence>
<protein>
    <submittedName>
        <fullName evidence="9">Dipeptide ABC transporter ATP-binding protein DppD</fullName>
    </submittedName>
</protein>
<keyword evidence="7" id="KW-0472">Membrane</keyword>
<evidence type="ECO:0000313" key="9">
    <source>
        <dbReference type="EMBL" id="OZI62414.1"/>
    </source>
</evidence>
<dbReference type="PANTHER" id="PTHR43297:SF2">
    <property type="entry name" value="DIPEPTIDE TRANSPORT ATP-BINDING PROTEIN DPPD"/>
    <property type="match status" value="1"/>
</dbReference>
<evidence type="ECO:0000259" key="8">
    <source>
        <dbReference type="PROSITE" id="PS50893"/>
    </source>
</evidence>
<feature type="domain" description="ABC transporter" evidence="8">
    <location>
        <begin position="13"/>
        <end position="262"/>
    </location>
</feature>
<sequence length="352" mass="37829">MNAISEGIDDSLVRVRDLTVRFVNRDMNVPVVNGVSFSLREGEVLCLLGESGSGKSVTMRALMRLLPDNARLGGQVCVGGHDILALPRSRLPGIRGSLISMIFQEPLTALDPVYTIGQQIAETVRQHEGATHREAMRRALDLLELVQIPSAARRLAAYPHELSGGLRQRAMIALALSCRPRLLLADEPTTALDATVQIQVLLLLRELQRELGMATLFVTHDLGVACEVADKVAVMYAGRFVETGTIEDVMERPAHPYTRGLLKSTVHGGLRGNDLEPIPGAPPDLADLPPGCCFAPRCTLRQPECDAGVPALREPVGAADRGLLALHGGGHAARCIRMGAAAPPRAQAVAWR</sequence>
<dbReference type="PANTHER" id="PTHR43297">
    <property type="entry name" value="OLIGOPEPTIDE TRANSPORT ATP-BINDING PROTEIN APPD"/>
    <property type="match status" value="1"/>
</dbReference>
<dbReference type="PROSITE" id="PS50893">
    <property type="entry name" value="ABC_TRANSPORTER_2"/>
    <property type="match status" value="1"/>
</dbReference>